<evidence type="ECO:0000259" key="5">
    <source>
        <dbReference type="SMART" id="SM00903"/>
    </source>
</evidence>
<feature type="domain" description="Flavin reductase like" evidence="5">
    <location>
        <begin position="20"/>
        <end position="176"/>
    </location>
</feature>
<evidence type="ECO:0000256" key="2">
    <source>
        <dbReference type="ARBA" id="ARBA00022630"/>
    </source>
</evidence>
<keyword evidence="3" id="KW-0288">FMN</keyword>
<dbReference type="SMART" id="SM00903">
    <property type="entry name" value="Flavin_Reduct"/>
    <property type="match status" value="1"/>
</dbReference>
<keyword evidence="2" id="KW-0285">Flavoprotein</keyword>
<comment type="similarity">
    <text evidence="4">Belongs to the flavoredoxin family.</text>
</comment>
<sequence>MLTIDPSTLSAKEVYKFFIGSVIPRPIAFVTSKGSSGVINGAPFSFFNIVSSDPPILSVAVQRKDGKQKDTARNICENNEFVIHICDEDNIGAINETAANLPPDESELELAKMTLAESSVISVSGIKEAKIRIECKLEQIVEIKDDNGVITCDLILGRAVCFHIEESLYKDGRINPHLLKPVSRLAGNDYSKLGELFTITRPK</sequence>
<evidence type="ECO:0000256" key="1">
    <source>
        <dbReference type="ARBA" id="ARBA00001917"/>
    </source>
</evidence>
<comment type="caution">
    <text evidence="6">The sequence shown here is derived from an EMBL/GenBank/DDBJ whole genome shotgun (WGS) entry which is preliminary data.</text>
</comment>
<protein>
    <submittedName>
        <fullName evidence="6">Flavin reductase family protein</fullName>
    </submittedName>
</protein>
<dbReference type="Gene3D" id="2.30.110.10">
    <property type="entry name" value="Electron Transport, Fmn-binding Protein, Chain A"/>
    <property type="match status" value="1"/>
</dbReference>
<dbReference type="Pfam" id="PF01613">
    <property type="entry name" value="Flavin_Reduct"/>
    <property type="match status" value="1"/>
</dbReference>
<reference evidence="6 7" key="1">
    <citation type="submission" date="2019-01" db="EMBL/GenBank/DDBJ databases">
        <title>Bacillus sp. M5HDSG1-1, whole genome shotgun sequence.</title>
        <authorList>
            <person name="Tuo L."/>
        </authorList>
    </citation>
    <scope>NUCLEOTIDE SEQUENCE [LARGE SCALE GENOMIC DNA]</scope>
    <source>
        <strain evidence="6 7">M5HDSG1-1</strain>
    </source>
</reference>
<dbReference type="InterPro" id="IPR002563">
    <property type="entry name" value="Flavin_Rdtase-like_dom"/>
</dbReference>
<name>A0A3S2W4H5_9BACI</name>
<keyword evidence="7" id="KW-1185">Reference proteome</keyword>
<dbReference type="GO" id="GO:0016646">
    <property type="term" value="F:oxidoreductase activity, acting on the CH-NH group of donors, NAD or NADP as acceptor"/>
    <property type="evidence" value="ECO:0007669"/>
    <property type="project" value="UniProtKB-ARBA"/>
</dbReference>
<gene>
    <name evidence="6" type="ORF">EM808_09455</name>
</gene>
<organism evidence="6 7">
    <name type="scientific">Niallia taxi</name>
    <dbReference type="NCBI Taxonomy" id="2499688"/>
    <lineage>
        <taxon>Bacteria</taxon>
        <taxon>Bacillati</taxon>
        <taxon>Bacillota</taxon>
        <taxon>Bacilli</taxon>
        <taxon>Bacillales</taxon>
        <taxon>Bacillaceae</taxon>
        <taxon>Niallia</taxon>
    </lineage>
</organism>
<dbReference type="InterPro" id="IPR012349">
    <property type="entry name" value="Split_barrel_FMN-bd"/>
</dbReference>
<comment type="cofactor">
    <cofactor evidence="1">
        <name>FMN</name>
        <dbReference type="ChEBI" id="CHEBI:58210"/>
    </cofactor>
</comment>
<dbReference type="EMBL" id="RZTZ01000003">
    <property type="protein sequence ID" value="RVT63491.1"/>
    <property type="molecule type" value="Genomic_DNA"/>
</dbReference>
<evidence type="ECO:0000313" key="6">
    <source>
        <dbReference type="EMBL" id="RVT63491.1"/>
    </source>
</evidence>
<dbReference type="Proteomes" id="UP000288024">
    <property type="component" value="Unassembled WGS sequence"/>
</dbReference>
<dbReference type="PANTHER" id="PTHR33798">
    <property type="entry name" value="FLAVOPROTEIN OXYGENASE"/>
    <property type="match status" value="1"/>
</dbReference>
<dbReference type="PANTHER" id="PTHR33798:SF5">
    <property type="entry name" value="FLAVIN REDUCTASE LIKE DOMAIN-CONTAINING PROTEIN"/>
    <property type="match status" value="1"/>
</dbReference>
<evidence type="ECO:0000256" key="4">
    <source>
        <dbReference type="ARBA" id="ARBA00038054"/>
    </source>
</evidence>
<dbReference type="SUPFAM" id="SSF50475">
    <property type="entry name" value="FMN-binding split barrel"/>
    <property type="match status" value="1"/>
</dbReference>
<evidence type="ECO:0000256" key="3">
    <source>
        <dbReference type="ARBA" id="ARBA00022643"/>
    </source>
</evidence>
<evidence type="ECO:0000313" key="7">
    <source>
        <dbReference type="Proteomes" id="UP000288024"/>
    </source>
</evidence>
<proteinExistence type="inferred from homology"/>
<dbReference type="RefSeq" id="WP_127737968.1">
    <property type="nucleotide sequence ID" value="NZ_JARMUX010000007.1"/>
</dbReference>
<accession>A0A3S2W4H5</accession>
<dbReference type="GO" id="GO:0010181">
    <property type="term" value="F:FMN binding"/>
    <property type="evidence" value="ECO:0007669"/>
    <property type="project" value="InterPro"/>
</dbReference>
<dbReference type="AlphaFoldDB" id="A0A3S2W4H5"/>